<evidence type="ECO:0000256" key="1">
    <source>
        <dbReference type="SAM" id="Phobius"/>
    </source>
</evidence>
<dbReference type="EMBL" id="JAJQKU010000001">
    <property type="protein sequence ID" value="MCD9095907.1"/>
    <property type="molecule type" value="Genomic_DNA"/>
</dbReference>
<name>A0ABS8U8N6_9GAMM</name>
<dbReference type="RefSeq" id="WP_232134409.1">
    <property type="nucleotide sequence ID" value="NZ_CP089507.1"/>
</dbReference>
<evidence type="ECO:0000313" key="3">
    <source>
        <dbReference type="Proteomes" id="UP001430360"/>
    </source>
</evidence>
<evidence type="ECO:0000313" key="2">
    <source>
        <dbReference type="EMBL" id="MCD9095907.1"/>
    </source>
</evidence>
<accession>A0ABS8U8N6</accession>
<keyword evidence="1" id="KW-0472">Membrane</keyword>
<keyword evidence="1" id="KW-1133">Transmembrane helix</keyword>
<gene>
    <name evidence="2" type="ORF">LTT95_02985</name>
</gene>
<reference evidence="2" key="1">
    <citation type="submission" date="2021-12" db="EMBL/GenBank/DDBJ databases">
        <authorList>
            <person name="Ulrich A."/>
        </authorList>
    </citation>
    <scope>NUCLEOTIDE SEQUENCE</scope>
    <source>
        <strain evidence="2">A1P009</strain>
    </source>
</reference>
<reference evidence="2" key="2">
    <citation type="journal article" date="2022" name="Syst. Appl. Microbiol.">
        <title>Physiological and genomic characterisation of Luteimonas fraxinea sp. nov., a bacterial species associated with trees tolerant to ash dieback.</title>
        <authorList>
            <person name="Ulrich K."/>
            <person name="Becker R."/>
            <person name="Behrendt U."/>
            <person name="Kube M."/>
            <person name="Schneck V."/>
            <person name="Ulrich A."/>
        </authorList>
    </citation>
    <scope>NUCLEOTIDE SEQUENCE</scope>
    <source>
        <strain evidence="2">A1P009</strain>
    </source>
</reference>
<protein>
    <recommendedName>
        <fullName evidence="4">DUF4131 domain-containing protein</fullName>
    </recommendedName>
</protein>
<dbReference type="Proteomes" id="UP001430360">
    <property type="component" value="Unassembled WGS sequence"/>
</dbReference>
<organism evidence="2 3">
    <name type="scientific">Luteimonas fraxinea</name>
    <dbReference type="NCBI Taxonomy" id="2901869"/>
    <lineage>
        <taxon>Bacteria</taxon>
        <taxon>Pseudomonadati</taxon>
        <taxon>Pseudomonadota</taxon>
        <taxon>Gammaproteobacteria</taxon>
        <taxon>Lysobacterales</taxon>
        <taxon>Lysobacteraceae</taxon>
        <taxon>Luteimonas</taxon>
    </lineage>
</organism>
<feature type="transmembrane region" description="Helical" evidence="1">
    <location>
        <begin position="15"/>
        <end position="32"/>
    </location>
</feature>
<sequence length="217" mass="24733">MTLISMLLYLLNQHPFWMIPVYLAFGIGMSIWRRNAGWGIATFVAWMLALFCMQFVNAAFLNAVGTRGTAVLIDARQTSSKLNEQYVWKYEGVLRTEDGRDVIFGFSTTTATLYPLRNAIEIPPLGQRFEVKYVPGFARNVVILTAASEHGRDLQRREDVQAVMRAQRQYDASPTNPAFIAEYRLALRTYLSQHPEADAPDHVRFQRALEALDALER</sequence>
<proteinExistence type="predicted"/>
<comment type="caution">
    <text evidence="2">The sequence shown here is derived from an EMBL/GenBank/DDBJ whole genome shotgun (WGS) entry which is preliminary data.</text>
</comment>
<keyword evidence="3" id="KW-1185">Reference proteome</keyword>
<keyword evidence="1" id="KW-0812">Transmembrane</keyword>
<feature type="transmembrane region" description="Helical" evidence="1">
    <location>
        <begin position="39"/>
        <end position="61"/>
    </location>
</feature>
<evidence type="ECO:0008006" key="4">
    <source>
        <dbReference type="Google" id="ProtNLM"/>
    </source>
</evidence>